<keyword evidence="2" id="KW-0175">Coiled coil</keyword>
<dbReference type="SUPFAM" id="SSF53335">
    <property type="entry name" value="S-adenosyl-L-methionine-dependent methyltransferases"/>
    <property type="match status" value="1"/>
</dbReference>
<evidence type="ECO:0000313" key="5">
    <source>
        <dbReference type="Proteomes" id="UP000632377"/>
    </source>
</evidence>
<sequence>MKIGKFAQANNLSIDTIRHYMDLGLILPEKQGGQYYFDSRCQKALEQILNLKGLGFNLNEIKIIFFYESFGRLTDYEGYIYYRELFINKHRKVSEEIEQLLQIKDKLNTEIVAMSKKPSEPAFEMGINLKNLELFKCSKCDGSLVLKDGSISNNQIINGTLKCSCGEEYIIESGILKAGNPVETAAVSFNDNYISDYISLTNTSYLDNLHKGLEWSSRKIENLKLNEKILLELGTGTGFFLRNIYNQLPEDCVYIAVDHNLERHKFLKKLIERAPNPKNIIFICSDFLEIPIKERSVDFVLDISGSSNYGFEHEEFLLKSVDSYVKEDAYLLGSFIAFKNFTSNSLIERKYRKNFLIKNIKQEIESIKYKLMEERTSDTADKGGRYESFFVEGERVCSYSFLGKR</sequence>
<organism evidence="4 5">
    <name type="scientific">Clostridium rhizosphaerae</name>
    <dbReference type="NCBI Taxonomy" id="2803861"/>
    <lineage>
        <taxon>Bacteria</taxon>
        <taxon>Bacillati</taxon>
        <taxon>Bacillota</taxon>
        <taxon>Clostridia</taxon>
        <taxon>Eubacteriales</taxon>
        <taxon>Clostridiaceae</taxon>
        <taxon>Clostridium</taxon>
    </lineage>
</organism>
<dbReference type="Gene3D" id="1.10.1660.10">
    <property type="match status" value="1"/>
</dbReference>
<reference evidence="4 5" key="1">
    <citation type="submission" date="2021-01" db="EMBL/GenBank/DDBJ databases">
        <title>Genome public.</title>
        <authorList>
            <person name="Liu C."/>
            <person name="Sun Q."/>
        </authorList>
    </citation>
    <scope>NUCLEOTIDE SEQUENCE [LARGE SCALE GENOMIC DNA]</scope>
    <source>
        <strain evidence="4 5">YIM B02515</strain>
    </source>
</reference>
<dbReference type="PROSITE" id="PS50937">
    <property type="entry name" value="HTH_MERR_2"/>
    <property type="match status" value="1"/>
</dbReference>
<dbReference type="RefSeq" id="WP_202746848.1">
    <property type="nucleotide sequence ID" value="NZ_JAESWC010000001.1"/>
</dbReference>
<gene>
    <name evidence="4" type="ORF">JK636_00325</name>
</gene>
<dbReference type="Proteomes" id="UP000632377">
    <property type="component" value="Unassembled WGS sequence"/>
</dbReference>
<dbReference type="InterPro" id="IPR047057">
    <property type="entry name" value="MerR_fam"/>
</dbReference>
<name>A0ABS1T4M5_9CLOT</name>
<dbReference type="Pfam" id="PF13649">
    <property type="entry name" value="Methyltransf_25"/>
    <property type="match status" value="1"/>
</dbReference>
<keyword evidence="1" id="KW-0238">DNA-binding</keyword>
<evidence type="ECO:0000256" key="2">
    <source>
        <dbReference type="SAM" id="Coils"/>
    </source>
</evidence>
<dbReference type="InterPro" id="IPR000551">
    <property type="entry name" value="MerR-type_HTH_dom"/>
</dbReference>
<proteinExistence type="predicted"/>
<dbReference type="SUPFAM" id="SSF46955">
    <property type="entry name" value="Putative DNA-binding domain"/>
    <property type="match status" value="1"/>
</dbReference>
<dbReference type="CDD" id="cd02440">
    <property type="entry name" value="AdoMet_MTases"/>
    <property type="match status" value="1"/>
</dbReference>
<dbReference type="InterPro" id="IPR041698">
    <property type="entry name" value="Methyltransf_25"/>
</dbReference>
<dbReference type="Gene3D" id="3.40.50.150">
    <property type="entry name" value="Vaccinia Virus protein VP39"/>
    <property type="match status" value="1"/>
</dbReference>
<keyword evidence="5" id="KW-1185">Reference proteome</keyword>
<dbReference type="InterPro" id="IPR009061">
    <property type="entry name" value="DNA-bd_dom_put_sf"/>
</dbReference>
<dbReference type="PANTHER" id="PTHR30204:SF96">
    <property type="entry name" value="CHROMOSOME-ANCHORING PROTEIN RACA"/>
    <property type="match status" value="1"/>
</dbReference>
<dbReference type="EMBL" id="JAESWC010000001">
    <property type="protein sequence ID" value="MBL4934196.1"/>
    <property type="molecule type" value="Genomic_DNA"/>
</dbReference>
<accession>A0ABS1T4M5</accession>
<feature type="coiled-coil region" evidence="2">
    <location>
        <begin position="90"/>
        <end position="117"/>
    </location>
</feature>
<feature type="domain" description="HTH merR-type" evidence="3">
    <location>
        <begin position="1"/>
        <end position="67"/>
    </location>
</feature>
<dbReference type="Pfam" id="PF13411">
    <property type="entry name" value="MerR_1"/>
    <property type="match status" value="1"/>
</dbReference>
<evidence type="ECO:0000256" key="1">
    <source>
        <dbReference type="ARBA" id="ARBA00023125"/>
    </source>
</evidence>
<protein>
    <submittedName>
        <fullName evidence="4">MerR family transcriptional regulator</fullName>
    </submittedName>
</protein>
<evidence type="ECO:0000259" key="3">
    <source>
        <dbReference type="PROSITE" id="PS50937"/>
    </source>
</evidence>
<dbReference type="PANTHER" id="PTHR30204">
    <property type="entry name" value="REDOX-CYCLING DRUG-SENSING TRANSCRIPTIONAL ACTIVATOR SOXR"/>
    <property type="match status" value="1"/>
</dbReference>
<dbReference type="InterPro" id="IPR029063">
    <property type="entry name" value="SAM-dependent_MTases_sf"/>
</dbReference>
<comment type="caution">
    <text evidence="4">The sequence shown here is derived from an EMBL/GenBank/DDBJ whole genome shotgun (WGS) entry which is preliminary data.</text>
</comment>
<dbReference type="SMART" id="SM00422">
    <property type="entry name" value="HTH_MERR"/>
    <property type="match status" value="1"/>
</dbReference>
<evidence type="ECO:0000313" key="4">
    <source>
        <dbReference type="EMBL" id="MBL4934196.1"/>
    </source>
</evidence>